<evidence type="ECO:0000256" key="3">
    <source>
        <dbReference type="ARBA" id="ARBA00022679"/>
    </source>
</evidence>
<feature type="binding site" evidence="14">
    <location>
        <position position="45"/>
    </location>
    <ligand>
        <name>a divalent metal cation</name>
        <dbReference type="ChEBI" id="CHEBI:60240"/>
    </ligand>
</feature>
<proteinExistence type="inferred from homology"/>
<feature type="active site" description="For DNA cleavage activity" evidence="13">
    <location>
        <position position="93"/>
    </location>
</feature>
<evidence type="ECO:0000256" key="2">
    <source>
        <dbReference type="ARBA" id="ARBA00006240"/>
    </source>
</evidence>
<organism evidence="16">
    <name type="scientific">uncultured virus</name>
    <dbReference type="NCBI Taxonomy" id="340016"/>
    <lineage>
        <taxon>Viruses</taxon>
        <taxon>environmental samples</taxon>
    </lineage>
</organism>
<dbReference type="GO" id="GO:0042025">
    <property type="term" value="C:host cell nucleus"/>
    <property type="evidence" value="ECO:0007669"/>
    <property type="project" value="UniProtKB-SubCell"/>
</dbReference>
<comment type="subcellular location">
    <subcellularLocation>
        <location evidence="1">Host nucleus</location>
    </subcellularLocation>
</comment>
<dbReference type="InterPro" id="IPR022692">
    <property type="entry name" value="Gemini_AL1_REP_central"/>
</dbReference>
<name>A0A2K9LS54_9VIRU</name>
<evidence type="ECO:0000256" key="4">
    <source>
        <dbReference type="ARBA" id="ARBA00022695"/>
    </source>
</evidence>
<dbReference type="Gene3D" id="3.40.1310.20">
    <property type="match status" value="1"/>
</dbReference>
<evidence type="ECO:0000256" key="6">
    <source>
        <dbReference type="ARBA" id="ARBA00022722"/>
    </source>
</evidence>
<dbReference type="InterPro" id="IPR049912">
    <property type="entry name" value="CRESS_DNA_REP"/>
</dbReference>
<keyword evidence="5" id="KW-0235">DNA replication</keyword>
<protein>
    <submittedName>
        <fullName evidence="16">Rep</fullName>
    </submittedName>
</protein>
<dbReference type="SUPFAM" id="SSF55464">
    <property type="entry name" value="Origin of replication-binding domain, RBD-like"/>
    <property type="match status" value="1"/>
</dbReference>
<evidence type="ECO:0000256" key="9">
    <source>
        <dbReference type="ARBA" id="ARBA00022759"/>
    </source>
</evidence>
<dbReference type="GO" id="GO:0000166">
    <property type="term" value="F:nucleotide binding"/>
    <property type="evidence" value="ECO:0007669"/>
    <property type="project" value="UniProtKB-KW"/>
</dbReference>
<evidence type="ECO:0000313" key="16">
    <source>
        <dbReference type="EMBL" id="AUM61693.1"/>
    </source>
</evidence>
<gene>
    <name evidence="16" type="primary">Rep</name>
</gene>
<keyword evidence="4" id="KW-0548">Nucleotidyltransferase</keyword>
<dbReference type="Pfam" id="PF00799">
    <property type="entry name" value="Gemini_AL1"/>
    <property type="match status" value="1"/>
</dbReference>
<accession>A0A2K9LS54</accession>
<dbReference type="PRINTS" id="PR00227">
    <property type="entry name" value="GEMCOATAL1"/>
</dbReference>
<reference evidence="16" key="1">
    <citation type="submission" date="2017-01" db="EMBL/GenBank/DDBJ databases">
        <title>High-throughput sequencing uncovers low homogeneity in the biogeography of single-stranded DNA viruses.</title>
        <authorList>
            <person name="Pearson V.M."/>
            <person name="Rokyta D.R."/>
        </authorList>
    </citation>
    <scope>NUCLEOTIDE SEQUENCE</scope>
</reference>
<evidence type="ECO:0000256" key="14">
    <source>
        <dbReference type="PIRSR" id="PIRSR601191-2"/>
    </source>
</evidence>
<comment type="cofactor">
    <cofactor evidence="14">
        <name>Mg(2+)</name>
        <dbReference type="ChEBI" id="CHEBI:18420"/>
    </cofactor>
    <cofactor evidence="14">
        <name>Mn(2+)</name>
        <dbReference type="ChEBI" id="CHEBI:29035"/>
    </cofactor>
    <text evidence="14">Divalent metal cations, possibly Mg(2+) or Mn(2+).</text>
</comment>
<dbReference type="GO" id="GO:0003677">
    <property type="term" value="F:DNA binding"/>
    <property type="evidence" value="ECO:0007669"/>
    <property type="project" value="UniProtKB-KW"/>
</dbReference>
<keyword evidence="9" id="KW-0255">Endonuclease</keyword>
<feature type="binding site" evidence="14">
    <location>
        <position position="55"/>
    </location>
    <ligand>
        <name>a divalent metal cation</name>
        <dbReference type="ChEBI" id="CHEBI:60240"/>
    </ligand>
</feature>
<dbReference type="GO" id="GO:0046872">
    <property type="term" value="F:metal ion binding"/>
    <property type="evidence" value="ECO:0007669"/>
    <property type="project" value="UniProtKB-KW"/>
</dbReference>
<dbReference type="GO" id="GO:0005198">
    <property type="term" value="F:structural molecule activity"/>
    <property type="evidence" value="ECO:0007669"/>
    <property type="project" value="InterPro"/>
</dbReference>
<dbReference type="InterPro" id="IPR001191">
    <property type="entry name" value="Gemini_AL1_REP"/>
</dbReference>
<evidence type="ECO:0000256" key="5">
    <source>
        <dbReference type="ARBA" id="ARBA00022705"/>
    </source>
</evidence>
<keyword evidence="6" id="KW-0540">Nuclease</keyword>
<dbReference type="GO" id="GO:0006260">
    <property type="term" value="P:DNA replication"/>
    <property type="evidence" value="ECO:0007669"/>
    <property type="project" value="UniProtKB-KW"/>
</dbReference>
<sequence>MPAAQFSFDGVHVFLTYPQCPLEREQLRDFFLSLEGSSKYFIARELHSDGAYHLHAYVNFGKRRRFTTAQCFDVDGYHPNIQRPRSAKHVLAYCSKSDSEPLANFELGELDGGGRDSIWGEILGSCTTPTEFLGRVRSSFPRDYVLYNERLVAFCERHFKPEPEPYSGRTRGEFRELSAMSDWVEANLLQVRYGPTALGGGPSPLPSSSQGHWL</sequence>
<keyword evidence="10" id="KW-0378">Hydrolase</keyword>
<dbReference type="Pfam" id="PF08283">
    <property type="entry name" value="Gemini_AL1_M"/>
    <property type="match status" value="1"/>
</dbReference>
<dbReference type="GO" id="GO:0016779">
    <property type="term" value="F:nucleotidyltransferase activity"/>
    <property type="evidence" value="ECO:0007669"/>
    <property type="project" value="UniProtKB-KW"/>
</dbReference>
<evidence type="ECO:0000256" key="7">
    <source>
        <dbReference type="ARBA" id="ARBA00022723"/>
    </source>
</evidence>
<keyword evidence="3" id="KW-0808">Transferase</keyword>
<evidence type="ECO:0000259" key="15">
    <source>
        <dbReference type="PROSITE" id="PS52020"/>
    </source>
</evidence>
<feature type="binding site" evidence="14">
    <location>
        <position position="53"/>
    </location>
    <ligand>
        <name>a divalent metal cation</name>
        <dbReference type="ChEBI" id="CHEBI:60240"/>
    </ligand>
</feature>
<comment type="similarity">
    <text evidence="2">Belongs to the geminiviridae Rep protein family.</text>
</comment>
<keyword evidence="7 14" id="KW-0479">Metal-binding</keyword>
<keyword evidence="12" id="KW-0238">DNA-binding</keyword>
<evidence type="ECO:0000256" key="8">
    <source>
        <dbReference type="ARBA" id="ARBA00022741"/>
    </source>
</evidence>
<keyword evidence="11" id="KW-0190">Covalent protein-DNA linkage</keyword>
<dbReference type="EMBL" id="KY487810">
    <property type="protein sequence ID" value="AUM61693.1"/>
    <property type="molecule type" value="Genomic_DNA"/>
</dbReference>
<dbReference type="GO" id="GO:0016888">
    <property type="term" value="F:DNA endonuclease activity, producing 5'-phosphomonoesters"/>
    <property type="evidence" value="ECO:0007669"/>
    <property type="project" value="InterPro"/>
</dbReference>
<evidence type="ECO:0000256" key="10">
    <source>
        <dbReference type="ARBA" id="ARBA00022801"/>
    </source>
</evidence>
<evidence type="ECO:0000256" key="1">
    <source>
        <dbReference type="ARBA" id="ARBA00004147"/>
    </source>
</evidence>
<feature type="domain" description="CRESS-DNA virus Rep endonuclease" evidence="15">
    <location>
        <begin position="7"/>
        <end position="110"/>
    </location>
</feature>
<evidence type="ECO:0000256" key="11">
    <source>
        <dbReference type="ARBA" id="ARBA00023124"/>
    </source>
</evidence>
<keyword evidence="8" id="KW-0547">Nucleotide-binding</keyword>
<evidence type="ECO:0000256" key="12">
    <source>
        <dbReference type="ARBA" id="ARBA00023125"/>
    </source>
</evidence>
<dbReference type="PROSITE" id="PS52020">
    <property type="entry name" value="CRESS_DNA_REP"/>
    <property type="match status" value="1"/>
</dbReference>
<evidence type="ECO:0000256" key="13">
    <source>
        <dbReference type="PIRSR" id="PIRSR601191-1"/>
    </source>
</evidence>